<evidence type="ECO:0000256" key="6">
    <source>
        <dbReference type="SAM" id="Coils"/>
    </source>
</evidence>
<dbReference type="SUPFAM" id="SSF81923">
    <property type="entry name" value="Double Clp-N motif"/>
    <property type="match status" value="1"/>
</dbReference>
<keyword evidence="4" id="KW-0143">Chaperone</keyword>
<dbReference type="Gene3D" id="1.10.8.60">
    <property type="match status" value="2"/>
</dbReference>
<protein>
    <submittedName>
        <fullName evidence="8">Type VI secretion system ATPase TssH</fullName>
    </submittedName>
</protein>
<keyword evidence="3" id="KW-0067">ATP-binding</keyword>
<evidence type="ECO:0000313" key="9">
    <source>
        <dbReference type="Proteomes" id="UP000663929"/>
    </source>
</evidence>
<dbReference type="PRINTS" id="PR00300">
    <property type="entry name" value="CLPPROTEASEA"/>
</dbReference>
<dbReference type="SUPFAM" id="SSF52540">
    <property type="entry name" value="P-loop containing nucleoside triphosphate hydrolases"/>
    <property type="match status" value="2"/>
</dbReference>
<dbReference type="Pfam" id="PF02861">
    <property type="entry name" value="Clp_N"/>
    <property type="match status" value="1"/>
</dbReference>
<evidence type="ECO:0000313" key="8">
    <source>
        <dbReference type="EMBL" id="QTD53374.1"/>
    </source>
</evidence>
<accession>A0A8A4TW63</accession>
<dbReference type="Pfam" id="PF17871">
    <property type="entry name" value="AAA_lid_9"/>
    <property type="match status" value="1"/>
</dbReference>
<dbReference type="Proteomes" id="UP000663929">
    <property type="component" value="Chromosome"/>
</dbReference>
<dbReference type="InterPro" id="IPR003959">
    <property type="entry name" value="ATPase_AAA_core"/>
</dbReference>
<keyword evidence="2" id="KW-0547">Nucleotide-binding</keyword>
<feature type="domain" description="Clp R" evidence="7">
    <location>
        <begin position="10"/>
        <end position="154"/>
    </location>
</feature>
<dbReference type="GO" id="GO:0005524">
    <property type="term" value="F:ATP binding"/>
    <property type="evidence" value="ECO:0007669"/>
    <property type="project" value="UniProtKB-KW"/>
</dbReference>
<gene>
    <name evidence="8" type="primary">tssH</name>
    <name evidence="8" type="ORF">J3U87_13045</name>
</gene>
<reference evidence="8" key="1">
    <citation type="submission" date="2021-03" db="EMBL/GenBank/DDBJ databases">
        <title>Acanthopleuribacteraceae sp. M133.</title>
        <authorList>
            <person name="Wang G."/>
        </authorList>
    </citation>
    <scope>NUCLEOTIDE SEQUENCE</scope>
    <source>
        <strain evidence="8">M133</strain>
    </source>
</reference>
<keyword evidence="6" id="KW-0175">Coiled coil</keyword>
<dbReference type="InterPro" id="IPR004176">
    <property type="entry name" value="Clp_R_N"/>
</dbReference>
<dbReference type="InterPro" id="IPR036628">
    <property type="entry name" value="Clp_N_dom_sf"/>
</dbReference>
<dbReference type="AlphaFoldDB" id="A0A8A4TW63"/>
<dbReference type="InterPro" id="IPR041546">
    <property type="entry name" value="ClpA/ClpB_AAA_lid"/>
</dbReference>
<dbReference type="Gene3D" id="3.40.50.300">
    <property type="entry name" value="P-loop containing nucleotide triphosphate hydrolases"/>
    <property type="match status" value="2"/>
</dbReference>
<dbReference type="SMART" id="SM01086">
    <property type="entry name" value="ClpB_D2-small"/>
    <property type="match status" value="1"/>
</dbReference>
<name>A0A8A4TW63_SULCO</name>
<dbReference type="Gene3D" id="4.10.860.10">
    <property type="entry name" value="UVR domain"/>
    <property type="match status" value="1"/>
</dbReference>
<dbReference type="InterPro" id="IPR001270">
    <property type="entry name" value="ClpA/B"/>
</dbReference>
<evidence type="ECO:0000256" key="2">
    <source>
        <dbReference type="ARBA" id="ARBA00022741"/>
    </source>
</evidence>
<dbReference type="GO" id="GO:0016887">
    <property type="term" value="F:ATP hydrolysis activity"/>
    <property type="evidence" value="ECO:0007669"/>
    <property type="project" value="InterPro"/>
</dbReference>
<dbReference type="GO" id="GO:0034605">
    <property type="term" value="P:cellular response to heat"/>
    <property type="evidence" value="ECO:0007669"/>
    <property type="project" value="TreeGrafter"/>
</dbReference>
<dbReference type="Pfam" id="PF07724">
    <property type="entry name" value="AAA_2"/>
    <property type="match status" value="1"/>
</dbReference>
<keyword evidence="1 5" id="KW-0677">Repeat</keyword>
<organism evidence="8 9">
    <name type="scientific">Sulfidibacter corallicola</name>
    <dbReference type="NCBI Taxonomy" id="2818388"/>
    <lineage>
        <taxon>Bacteria</taxon>
        <taxon>Pseudomonadati</taxon>
        <taxon>Acidobacteriota</taxon>
        <taxon>Holophagae</taxon>
        <taxon>Acanthopleuribacterales</taxon>
        <taxon>Acanthopleuribacteraceae</taxon>
        <taxon>Sulfidibacter</taxon>
    </lineage>
</organism>
<dbReference type="PANTHER" id="PTHR11638:SF181">
    <property type="entry name" value="ATPASE SUBUNIT OF ATP-DEPENDENT PROTEASE"/>
    <property type="match status" value="1"/>
</dbReference>
<sequence length="865" mass="95711">MDASQIKALMGKLNKNLTKALEAAAGTCIQRSHFEITAEHCLLKLLDQSKSDISVILNKLGVNLEEARREIDNGLNQLNTGNHAKPKFSAILLEGFAQAWNFGNLERGESRIRSAHLLIALLRDQSWVASSRYSFLERLQEQQIVHQLNELTVGSEENEGKVPSAAEVEGSEALEAFTVNIVELAKKGEVDPVIGRDAEIYQVVDILSRRRKNNPILVGEPGVGKSAIVEGLALLIAEDKAPPSLANVQIRTLDLGILKAGASMKGEFEERVKCVIEAVQNSTTPIILFIDEAHNLIGAGGQAGAGDAANLLKPALARGKLRTIAATTWSEYKKYIEKDAALERRFQVVKVDEPGADVATQMLRGLKFKYQEHHEVEILDSAIEAAAQLADRYISGRQLPDKGIDLLDTSCARVRMSLDSQPYEMTRLENGIHHLKLEIEHKEKETEQTGRESEAMADLRTKLERLEGEFQELQTKWQAEKDLVSEVLEIDQKIGEAGEDEAALAPLNESRLAKMRELEGMQGETPMVEYQVTALTVSQIVSHWTGIPVGKMMSDELANVLDVDKSLKKRVMGQDFAADRISSAIKSSKAKVNNPDTPIGCFLCVGPSGTGKTEMALTLADTLFGGERFTIQINMSEYQEKHTLSRLIGSPPGYVGYGEGGVLTEAVRQRPYSVVLLDEVEKGHPDVMNLFYQVFDKGHCADGEGRIIDFKNTIVMMTSNLGSNIIEEMCAEDEWPTAEELLEAIRPHLNEFLKPALIARMTVIPYTPISEKVMKKIVGLKLRKVAKRLMENHGITLNVESDVVQMISDRCRLVEAGARNIDKIINAELLPLSAESILRQLMEQGELKKTLLVKDDEGQFGLEWN</sequence>
<dbReference type="InterPro" id="IPR003593">
    <property type="entry name" value="AAA+_ATPase"/>
</dbReference>
<dbReference type="InterPro" id="IPR018368">
    <property type="entry name" value="ClpA/B_CS1"/>
</dbReference>
<evidence type="ECO:0000256" key="3">
    <source>
        <dbReference type="ARBA" id="ARBA00022840"/>
    </source>
</evidence>
<dbReference type="GO" id="GO:0005737">
    <property type="term" value="C:cytoplasm"/>
    <property type="evidence" value="ECO:0007669"/>
    <property type="project" value="TreeGrafter"/>
</dbReference>
<dbReference type="InterPro" id="IPR017729">
    <property type="entry name" value="ATPase_T6SS_ClpV1"/>
</dbReference>
<dbReference type="InterPro" id="IPR050130">
    <property type="entry name" value="ClpA_ClpB"/>
</dbReference>
<dbReference type="InterPro" id="IPR027417">
    <property type="entry name" value="P-loop_NTPase"/>
</dbReference>
<dbReference type="NCBIfam" id="TIGR03345">
    <property type="entry name" value="VI_ClpV1"/>
    <property type="match status" value="1"/>
</dbReference>
<dbReference type="CDD" id="cd19499">
    <property type="entry name" value="RecA-like_ClpB_Hsp104-like"/>
    <property type="match status" value="1"/>
</dbReference>
<dbReference type="FunFam" id="3.40.50.300:FF:000025">
    <property type="entry name" value="ATP-dependent Clp protease subunit"/>
    <property type="match status" value="1"/>
</dbReference>
<dbReference type="InterPro" id="IPR019489">
    <property type="entry name" value="Clp_ATPase_C"/>
</dbReference>
<dbReference type="PROSITE" id="PS00870">
    <property type="entry name" value="CLPAB_1"/>
    <property type="match status" value="1"/>
</dbReference>
<dbReference type="Pfam" id="PF00004">
    <property type="entry name" value="AAA"/>
    <property type="match status" value="1"/>
</dbReference>
<dbReference type="RefSeq" id="WP_237383477.1">
    <property type="nucleotide sequence ID" value="NZ_CP071793.1"/>
</dbReference>
<dbReference type="SMART" id="SM00382">
    <property type="entry name" value="AAA"/>
    <property type="match status" value="2"/>
</dbReference>
<proteinExistence type="predicted"/>
<dbReference type="Gene3D" id="1.10.1780.10">
    <property type="entry name" value="Clp, N-terminal domain"/>
    <property type="match status" value="1"/>
</dbReference>
<feature type="coiled-coil region" evidence="6">
    <location>
        <begin position="425"/>
        <end position="483"/>
    </location>
</feature>
<dbReference type="CDD" id="cd00009">
    <property type="entry name" value="AAA"/>
    <property type="match status" value="1"/>
</dbReference>
<dbReference type="PROSITE" id="PS51903">
    <property type="entry name" value="CLP_R"/>
    <property type="match status" value="1"/>
</dbReference>
<dbReference type="KEGG" id="scor:J3U87_13045"/>
<evidence type="ECO:0000256" key="4">
    <source>
        <dbReference type="ARBA" id="ARBA00023186"/>
    </source>
</evidence>
<evidence type="ECO:0000256" key="5">
    <source>
        <dbReference type="PROSITE-ProRule" id="PRU01251"/>
    </source>
</evidence>
<evidence type="ECO:0000256" key="1">
    <source>
        <dbReference type="ARBA" id="ARBA00022737"/>
    </source>
</evidence>
<dbReference type="Pfam" id="PF10431">
    <property type="entry name" value="ClpB_D2-small"/>
    <property type="match status" value="1"/>
</dbReference>
<dbReference type="EMBL" id="CP071793">
    <property type="protein sequence ID" value="QTD53374.1"/>
    <property type="molecule type" value="Genomic_DNA"/>
</dbReference>
<keyword evidence="9" id="KW-1185">Reference proteome</keyword>
<evidence type="ECO:0000259" key="7">
    <source>
        <dbReference type="PROSITE" id="PS51903"/>
    </source>
</evidence>
<dbReference type="PANTHER" id="PTHR11638">
    <property type="entry name" value="ATP-DEPENDENT CLP PROTEASE"/>
    <property type="match status" value="1"/>
</dbReference>